<sequence>MVDDVDVDVAVSLQADTRIPLSSPLDYILVEETREAEIVSEEKVYIYKKPQTTREIANIQNLEDALDLNREGYLRPDILNQFRDAYLYVEKRVIEFLEDSELWGPKSKFDEQLEDAKAFIISGGKDARSMFKTEAWHLIFYIAQMLHPSHFTYYPGHQRVTIYATIGMEIIQLIGATNMNMDRSCRKSAAGNREVDFQDSVPYYWDLSYERVPIKWTAIQERKEKRKTI</sequence>
<reference evidence="4 5" key="1">
    <citation type="submission" date="2019-06" db="EMBL/GenBank/DDBJ databases">
        <authorList>
            <person name="Palmer J.M."/>
        </authorList>
    </citation>
    <scope>NUCLEOTIDE SEQUENCE [LARGE SCALE GENOMIC DNA]</scope>
    <source>
        <strain evidence="3 4">TWF106</strain>
        <strain evidence="2 6">TWF191</strain>
        <strain evidence="1 5">TWF788</strain>
    </source>
</reference>
<evidence type="ECO:0000313" key="1">
    <source>
        <dbReference type="EMBL" id="KAF3159618.1"/>
    </source>
</evidence>
<dbReference type="EMBL" id="WIWS01000042">
    <property type="protein sequence ID" value="KAF3218143.1"/>
    <property type="molecule type" value="Genomic_DNA"/>
</dbReference>
<dbReference type="Proteomes" id="UP000479691">
    <property type="component" value="Unassembled WGS sequence"/>
</dbReference>
<dbReference type="AlphaFoldDB" id="A0A6G1LSL5"/>
<evidence type="ECO:0000313" key="3">
    <source>
        <dbReference type="EMBL" id="KAF3218143.1"/>
    </source>
</evidence>
<dbReference type="Proteomes" id="UP000472727">
    <property type="component" value="Unassembled WGS sequence"/>
</dbReference>
<evidence type="ECO:0000313" key="6">
    <source>
        <dbReference type="Proteomes" id="UP000483672"/>
    </source>
</evidence>
<name>A0A6G1LSL5_ORBOL</name>
<organism evidence="3 4">
    <name type="scientific">Orbilia oligospora</name>
    <name type="common">Nematode-trapping fungus</name>
    <name type="synonym">Arthrobotrys oligospora</name>
    <dbReference type="NCBI Taxonomy" id="2813651"/>
    <lineage>
        <taxon>Eukaryota</taxon>
        <taxon>Fungi</taxon>
        <taxon>Dikarya</taxon>
        <taxon>Ascomycota</taxon>
        <taxon>Pezizomycotina</taxon>
        <taxon>Orbiliomycetes</taxon>
        <taxon>Orbiliales</taxon>
        <taxon>Orbiliaceae</taxon>
        <taxon>Orbilia</taxon>
    </lineage>
</organism>
<dbReference type="Proteomes" id="UP000483672">
    <property type="component" value="Unassembled WGS sequence"/>
</dbReference>
<evidence type="ECO:0000313" key="2">
    <source>
        <dbReference type="EMBL" id="KAF3212183.1"/>
    </source>
</evidence>
<gene>
    <name evidence="3" type="ORF">TWF106_007737</name>
    <name evidence="2" type="ORF">TWF191_010594</name>
    <name evidence="1" type="ORF">TWF788_003707</name>
</gene>
<dbReference type="EMBL" id="JAABOE010000182">
    <property type="protein sequence ID" value="KAF3159618.1"/>
    <property type="molecule type" value="Genomic_DNA"/>
</dbReference>
<protein>
    <submittedName>
        <fullName evidence="3">Uncharacterized protein</fullName>
    </submittedName>
</protein>
<comment type="caution">
    <text evidence="3">The sequence shown here is derived from an EMBL/GenBank/DDBJ whole genome shotgun (WGS) entry which is preliminary data.</text>
</comment>
<evidence type="ECO:0000313" key="5">
    <source>
        <dbReference type="Proteomes" id="UP000479691"/>
    </source>
</evidence>
<dbReference type="EMBL" id="WIPF01000084">
    <property type="protein sequence ID" value="KAF3212183.1"/>
    <property type="molecule type" value="Genomic_DNA"/>
</dbReference>
<evidence type="ECO:0000313" key="4">
    <source>
        <dbReference type="Proteomes" id="UP000472727"/>
    </source>
</evidence>
<accession>A0A6G1LSL5</accession>
<proteinExistence type="predicted"/>